<evidence type="ECO:0000256" key="1">
    <source>
        <dbReference type="ARBA" id="ARBA00009183"/>
    </source>
</evidence>
<dbReference type="PANTHER" id="PTHR23023">
    <property type="entry name" value="DIMETHYLANILINE MONOOXYGENASE"/>
    <property type="match status" value="1"/>
</dbReference>
<reference evidence="7" key="1">
    <citation type="journal article" date="2020" name="Stud. Mycol.">
        <title>101 Dothideomycetes genomes: a test case for predicting lifestyles and emergence of pathogens.</title>
        <authorList>
            <person name="Haridas S."/>
            <person name="Albert R."/>
            <person name="Binder M."/>
            <person name="Bloem J."/>
            <person name="Labutti K."/>
            <person name="Salamov A."/>
            <person name="Andreopoulos B."/>
            <person name="Baker S."/>
            <person name="Barry K."/>
            <person name="Bills G."/>
            <person name="Bluhm B."/>
            <person name="Cannon C."/>
            <person name="Castanera R."/>
            <person name="Culley D."/>
            <person name="Daum C."/>
            <person name="Ezra D."/>
            <person name="Gonzalez J."/>
            <person name="Henrissat B."/>
            <person name="Kuo A."/>
            <person name="Liang C."/>
            <person name="Lipzen A."/>
            <person name="Lutzoni F."/>
            <person name="Magnuson J."/>
            <person name="Mondo S."/>
            <person name="Nolan M."/>
            <person name="Ohm R."/>
            <person name="Pangilinan J."/>
            <person name="Park H.-J."/>
            <person name="Ramirez L."/>
            <person name="Alfaro M."/>
            <person name="Sun H."/>
            <person name="Tritt A."/>
            <person name="Yoshinaga Y."/>
            <person name="Zwiers L.-H."/>
            <person name="Turgeon B."/>
            <person name="Goodwin S."/>
            <person name="Spatafora J."/>
            <person name="Crous P."/>
            <person name="Grigoriev I."/>
        </authorList>
    </citation>
    <scope>NUCLEOTIDE SEQUENCE</scope>
    <source>
        <strain evidence="7">CBS 113389</strain>
    </source>
</reference>
<gene>
    <name evidence="7" type="ORF">BDY17DRAFT_326125</name>
</gene>
<dbReference type="InterPro" id="IPR020946">
    <property type="entry name" value="Flavin_mOase-like"/>
</dbReference>
<evidence type="ECO:0000256" key="3">
    <source>
        <dbReference type="ARBA" id="ARBA00022827"/>
    </source>
</evidence>
<keyword evidence="8" id="KW-1185">Reference proteome</keyword>
<organism evidence="7 8">
    <name type="scientific">Neohortaea acidophila</name>
    <dbReference type="NCBI Taxonomy" id="245834"/>
    <lineage>
        <taxon>Eukaryota</taxon>
        <taxon>Fungi</taxon>
        <taxon>Dikarya</taxon>
        <taxon>Ascomycota</taxon>
        <taxon>Pezizomycotina</taxon>
        <taxon>Dothideomycetes</taxon>
        <taxon>Dothideomycetidae</taxon>
        <taxon>Mycosphaerellales</taxon>
        <taxon>Teratosphaeriaceae</taxon>
        <taxon>Neohortaea</taxon>
    </lineage>
</organism>
<dbReference type="InterPro" id="IPR006076">
    <property type="entry name" value="FAD-dep_OxRdtase"/>
</dbReference>
<keyword evidence="4" id="KW-0521">NADP</keyword>
<dbReference type="EMBL" id="MU001638">
    <property type="protein sequence ID" value="KAF2481435.1"/>
    <property type="molecule type" value="Genomic_DNA"/>
</dbReference>
<dbReference type="InterPro" id="IPR036188">
    <property type="entry name" value="FAD/NAD-bd_sf"/>
</dbReference>
<evidence type="ECO:0000259" key="6">
    <source>
        <dbReference type="Pfam" id="PF01266"/>
    </source>
</evidence>
<keyword evidence="2" id="KW-0285">Flavoprotein</keyword>
<dbReference type="InterPro" id="IPR000960">
    <property type="entry name" value="Flavin_mOase"/>
</dbReference>
<dbReference type="SUPFAM" id="SSF51905">
    <property type="entry name" value="FAD/NAD(P)-binding domain"/>
    <property type="match status" value="2"/>
</dbReference>
<dbReference type="GO" id="GO:0050660">
    <property type="term" value="F:flavin adenine dinucleotide binding"/>
    <property type="evidence" value="ECO:0007669"/>
    <property type="project" value="InterPro"/>
</dbReference>
<accession>A0A6A6PNF1</accession>
<evidence type="ECO:0000313" key="7">
    <source>
        <dbReference type="EMBL" id="KAF2481435.1"/>
    </source>
</evidence>
<dbReference type="OrthoDB" id="66881at2759"/>
<dbReference type="Pfam" id="PF01266">
    <property type="entry name" value="DAO"/>
    <property type="match status" value="1"/>
</dbReference>
<evidence type="ECO:0000313" key="8">
    <source>
        <dbReference type="Proteomes" id="UP000799767"/>
    </source>
</evidence>
<comment type="similarity">
    <text evidence="1">Belongs to the FMO family.</text>
</comment>
<feature type="domain" description="FAD dependent oxidoreductase" evidence="6">
    <location>
        <begin position="11"/>
        <end position="44"/>
    </location>
</feature>
<dbReference type="PRINTS" id="PR00419">
    <property type="entry name" value="ADXRDTASE"/>
</dbReference>
<dbReference type="GO" id="GO:0050661">
    <property type="term" value="F:NADP binding"/>
    <property type="evidence" value="ECO:0007669"/>
    <property type="project" value="InterPro"/>
</dbReference>
<keyword evidence="5" id="KW-0560">Oxidoreductase</keyword>
<dbReference type="RefSeq" id="XP_033588005.1">
    <property type="nucleotide sequence ID" value="XM_033737463.1"/>
</dbReference>
<evidence type="ECO:0000256" key="4">
    <source>
        <dbReference type="ARBA" id="ARBA00022857"/>
    </source>
</evidence>
<keyword evidence="3" id="KW-0274">FAD</keyword>
<evidence type="ECO:0000256" key="5">
    <source>
        <dbReference type="ARBA" id="ARBA00023002"/>
    </source>
</evidence>
<dbReference type="InterPro" id="IPR050346">
    <property type="entry name" value="FMO-like"/>
</dbReference>
<dbReference type="GeneID" id="54478465"/>
<dbReference type="Proteomes" id="UP000799767">
    <property type="component" value="Unassembled WGS sequence"/>
</dbReference>
<protein>
    <submittedName>
        <fullName evidence="7">FAD dependent oxidoreductase</fullName>
    </submittedName>
</protein>
<evidence type="ECO:0000256" key="2">
    <source>
        <dbReference type="ARBA" id="ARBA00022630"/>
    </source>
</evidence>
<name>A0A6A6PNF1_9PEZI</name>
<dbReference type="Pfam" id="PF00743">
    <property type="entry name" value="FMO-like"/>
    <property type="match status" value="2"/>
</dbReference>
<dbReference type="GO" id="GO:0004499">
    <property type="term" value="F:N,N-dimethylaniline monooxygenase activity"/>
    <property type="evidence" value="ECO:0007669"/>
    <property type="project" value="InterPro"/>
</dbReference>
<proteinExistence type="inferred from homology"/>
<dbReference type="PIRSF" id="PIRSF000332">
    <property type="entry name" value="FMO"/>
    <property type="match status" value="1"/>
</dbReference>
<sequence>MAQQYLDVRTVAVIGAGVSGVAAAIHLKRAGLDVTVLERNKRAGGIWVFNEQRAKDAAYPSVLPSTGDSPEYAEVSRRFQHDARQDSPMPRDHLINRQRELDLVTSFAPPGPCYAALRNNVSTIEMEMTCQAWNPGTAEFVPHHILADYIQAGAMNNGVDECCRFNTRVNEVRKVGQKWELDVSHIKERDQQVELVESVEQFDSVVVASGHYHAPNIPSLPGLADWKRAFPDAVQHSKLYRSNAGFEGKNVLLVGAGVSSMDIAKDLGPVARSVYQSSRGGMYDLPSHLLPENAARIGGVKSFDPLSTEKSLDGSIPGTITLQDGRKLCNIHHVILCTGYHVSFPFMKTHHADGVQPEDADENVLVTNGQQTHNLHKDIWHIEDPTLGFVGRPYHIATFSFFEFQAMALAAVYSGQVPLPSKSAMRKEYQDRIHEKGVGRTFHSLKKEGDEIRYVNDLVKMVDDAGVAMPSHSALWHEAYERRRARQKALFSAVRDQALDEHVMELVVGC</sequence>
<dbReference type="Gene3D" id="3.50.50.60">
    <property type="entry name" value="FAD/NAD(P)-binding domain"/>
    <property type="match status" value="2"/>
</dbReference>
<dbReference type="AlphaFoldDB" id="A0A6A6PNF1"/>